<keyword evidence="2" id="KW-1185">Reference proteome</keyword>
<keyword evidence="1" id="KW-0969">Cilium</keyword>
<dbReference type="RefSeq" id="WP_204890891.1">
    <property type="nucleotide sequence ID" value="NZ_JBHUFW010000004.1"/>
</dbReference>
<proteinExistence type="predicted"/>
<keyword evidence="1" id="KW-0966">Cell projection</keyword>
<comment type="caution">
    <text evidence="1">The sequence shown here is derived from an EMBL/GenBank/DDBJ whole genome shotgun (WGS) entry which is preliminary data.</text>
</comment>
<evidence type="ECO:0000313" key="2">
    <source>
        <dbReference type="Proteomes" id="UP001597273"/>
    </source>
</evidence>
<sequence length="144" mass="16573">MRQVEQDRLANCHLCGKLYIKSYSDCCSDCHQEIEQDFQSVNGYLRETDAELITLEGLSDATGVTEKQITDFIREGRIYGADFPKLGYPCAHCGTVIKRQMLCHSCFDLFSSDISRTLKREALIGDMNKKRDEESTKVKYWQLK</sequence>
<reference evidence="2" key="1">
    <citation type="journal article" date="2019" name="Int. J. Syst. Evol. Microbiol.">
        <title>The Global Catalogue of Microorganisms (GCM) 10K type strain sequencing project: providing services to taxonomists for standard genome sequencing and annotation.</title>
        <authorList>
            <consortium name="The Broad Institute Genomics Platform"/>
            <consortium name="The Broad Institute Genome Sequencing Center for Infectious Disease"/>
            <person name="Wu L."/>
            <person name="Ma J."/>
        </authorList>
    </citation>
    <scope>NUCLEOTIDE SEQUENCE [LARGE SCALE GENOMIC DNA]</scope>
    <source>
        <strain evidence="2">CGMCC 1.15475</strain>
    </source>
</reference>
<organism evidence="1 2">
    <name type="scientific">Planococcus chinensis</name>
    <dbReference type="NCBI Taxonomy" id="272917"/>
    <lineage>
        <taxon>Bacteria</taxon>
        <taxon>Bacillati</taxon>
        <taxon>Bacillota</taxon>
        <taxon>Bacilli</taxon>
        <taxon>Bacillales</taxon>
        <taxon>Caryophanaceae</taxon>
        <taxon>Planococcus</taxon>
    </lineage>
</organism>
<dbReference type="EMBL" id="JBHUFW010000004">
    <property type="protein sequence ID" value="MFD1862057.1"/>
    <property type="molecule type" value="Genomic_DNA"/>
</dbReference>
<protein>
    <submittedName>
        <fullName evidence="1">Flagellar protein</fullName>
    </submittedName>
</protein>
<evidence type="ECO:0000313" key="1">
    <source>
        <dbReference type="EMBL" id="MFD1862057.1"/>
    </source>
</evidence>
<accession>A0ABW4QET2</accession>
<gene>
    <name evidence="1" type="ORF">ACFSDB_03905</name>
</gene>
<keyword evidence="1" id="KW-0282">Flagellum</keyword>
<dbReference type="Proteomes" id="UP001597273">
    <property type="component" value="Unassembled WGS sequence"/>
</dbReference>
<name>A0ABW4QET2_9BACL</name>